<feature type="region of interest" description="Disordered" evidence="6">
    <location>
        <begin position="729"/>
        <end position="751"/>
    </location>
</feature>
<dbReference type="InterPro" id="IPR050815">
    <property type="entry name" value="TF_fung"/>
</dbReference>
<evidence type="ECO:0000256" key="3">
    <source>
        <dbReference type="ARBA" id="ARBA00023015"/>
    </source>
</evidence>
<dbReference type="PANTHER" id="PTHR47338">
    <property type="entry name" value="ZN(II)2CYS6 TRANSCRIPTION FACTOR (EUROFUNG)-RELATED"/>
    <property type="match status" value="1"/>
</dbReference>
<dbReference type="Proteomes" id="UP001642406">
    <property type="component" value="Unassembled WGS sequence"/>
</dbReference>
<dbReference type="SMART" id="SM00066">
    <property type="entry name" value="GAL4"/>
    <property type="match status" value="1"/>
</dbReference>
<dbReference type="SUPFAM" id="SSF57701">
    <property type="entry name" value="Zn2/Cys6 DNA-binding domain"/>
    <property type="match status" value="1"/>
</dbReference>
<feature type="compositionally biased region" description="Pro residues" evidence="6">
    <location>
        <begin position="815"/>
        <end position="826"/>
    </location>
</feature>
<comment type="subcellular location">
    <subcellularLocation>
        <location evidence="1">Nucleus</location>
    </subcellularLocation>
</comment>
<dbReference type="PROSITE" id="PS00463">
    <property type="entry name" value="ZN2_CY6_FUNGAL_1"/>
    <property type="match status" value="1"/>
</dbReference>
<sequence>MCANCSKFGAPCSYDSRSSSLATSASGPGLGTHQTTPGEASSSTSNTTQAGLLRRRILRSCTACKRAKAKCSGGASCARCTRRAITCVYEGSRRHATSSPVPAPAPAAVSAPVPAPMPAADVVHSPVDTFPSPISAEHDASAPMSASSSPPQPLVPTPAVPDWLASSELPPLNRLRTLLDIYFVRIHPLRCMGILHMPTFYERLNNPSSLYADVYGLVHAICALAAPFAYADAVALSSSSSSSPSPTTAPRFYDAGSGWAATAMQRVFLHLGTPDVESLMTEMLVHEYHLRNGEYAKAFMLSGIVARHLQVLQLNLEHDCDLPLQSRKSSTSTVSSRLNPALSWSTKESRRRLVWCCFLQDAFMECGIDQLRFVNPADIQVQMPCNEELFVRSKPCVVEMLTPGRLLPFVDPTTTTASNSTVAIDAARNLDLRAYYIRAMAIRAKVLKYVKNLHGDVPWSTDPHESRFACLHRELRALETSIPEELRMSPENTCVFRWSGLSGSSGGSGRLCLYYGLHILLAQTFNDLYRVGVANLVFPHHATLWIRTNAPLAFLVRCHAMCISKAVVIATLLEELSLTDRLSLVDTPYAMHAQVCSSVLVMTMSSWQTLLNNMNSQQRHSAADVFAGLDGLDPLPTSVPFFLPHHHRLLKSNVAILDFLRAYIKADLYYESARQALRRFEQLEAAGSAVDDGPPMVSGGAVTAESPQHSLEYILNPLGVYPMARQQARNRHEPEASVASSPPAAAMSTRRTYRTRNAHKTVNVPAGNMPMQNSTASANVIMQPSYPPRPPTYDATTATVLDVNSPMQRYDMMQQPPPSQPPPQPMPGDMNTADAGELSLFQMWDWESEVPSMDNMGYPTFLESFNVPS</sequence>
<dbReference type="PANTHER" id="PTHR47338:SF7">
    <property type="entry name" value="ZN(II)2CYS6 TRANSCRIPTION FACTOR (EUROFUNG)"/>
    <property type="match status" value="1"/>
</dbReference>
<proteinExistence type="predicted"/>
<evidence type="ECO:0000256" key="4">
    <source>
        <dbReference type="ARBA" id="ARBA00023163"/>
    </source>
</evidence>
<evidence type="ECO:0000259" key="7">
    <source>
        <dbReference type="PROSITE" id="PS50048"/>
    </source>
</evidence>
<keyword evidence="5" id="KW-0539">Nucleus</keyword>
<protein>
    <recommendedName>
        <fullName evidence="7">Zn(2)-C6 fungal-type domain-containing protein</fullName>
    </recommendedName>
</protein>
<evidence type="ECO:0000256" key="2">
    <source>
        <dbReference type="ARBA" id="ARBA00022723"/>
    </source>
</evidence>
<keyword evidence="9" id="KW-1185">Reference proteome</keyword>
<evidence type="ECO:0000313" key="8">
    <source>
        <dbReference type="EMBL" id="CAK7224371.1"/>
    </source>
</evidence>
<feature type="region of interest" description="Disordered" evidence="6">
    <location>
        <begin position="23"/>
        <end position="49"/>
    </location>
</feature>
<dbReference type="SMART" id="SM00906">
    <property type="entry name" value="Fungal_trans"/>
    <property type="match status" value="1"/>
</dbReference>
<dbReference type="Pfam" id="PF04082">
    <property type="entry name" value="Fungal_trans"/>
    <property type="match status" value="1"/>
</dbReference>
<gene>
    <name evidence="8" type="ORF">SBRCBS47491_005526</name>
</gene>
<dbReference type="InterPro" id="IPR036864">
    <property type="entry name" value="Zn2-C6_fun-type_DNA-bd_sf"/>
</dbReference>
<dbReference type="Pfam" id="PF00172">
    <property type="entry name" value="Zn_clus"/>
    <property type="match status" value="1"/>
</dbReference>
<keyword evidence="2" id="KW-0479">Metal-binding</keyword>
<feature type="compositionally biased region" description="Low complexity" evidence="6">
    <location>
        <begin position="736"/>
        <end position="746"/>
    </location>
</feature>
<feature type="region of interest" description="Disordered" evidence="6">
    <location>
        <begin position="133"/>
        <end position="154"/>
    </location>
</feature>
<feature type="region of interest" description="Disordered" evidence="6">
    <location>
        <begin position="812"/>
        <end position="833"/>
    </location>
</feature>
<dbReference type="CDD" id="cd12148">
    <property type="entry name" value="fungal_TF_MHR"/>
    <property type="match status" value="1"/>
</dbReference>
<feature type="compositionally biased region" description="Polar residues" evidence="6">
    <location>
        <begin position="32"/>
        <end position="49"/>
    </location>
</feature>
<organism evidence="8 9">
    <name type="scientific">Sporothrix bragantina</name>
    <dbReference type="NCBI Taxonomy" id="671064"/>
    <lineage>
        <taxon>Eukaryota</taxon>
        <taxon>Fungi</taxon>
        <taxon>Dikarya</taxon>
        <taxon>Ascomycota</taxon>
        <taxon>Pezizomycotina</taxon>
        <taxon>Sordariomycetes</taxon>
        <taxon>Sordariomycetidae</taxon>
        <taxon>Ophiostomatales</taxon>
        <taxon>Ophiostomataceae</taxon>
        <taxon>Sporothrix</taxon>
    </lineage>
</organism>
<comment type="caution">
    <text evidence="8">The sequence shown here is derived from an EMBL/GenBank/DDBJ whole genome shotgun (WGS) entry which is preliminary data.</text>
</comment>
<name>A0ABP0BYB4_9PEZI</name>
<dbReference type="PROSITE" id="PS50048">
    <property type="entry name" value="ZN2_CY6_FUNGAL_2"/>
    <property type="match status" value="1"/>
</dbReference>
<keyword evidence="4" id="KW-0804">Transcription</keyword>
<dbReference type="Gene3D" id="4.10.240.10">
    <property type="entry name" value="Zn(2)-C6 fungal-type DNA-binding domain"/>
    <property type="match status" value="1"/>
</dbReference>
<evidence type="ECO:0000313" key="9">
    <source>
        <dbReference type="Proteomes" id="UP001642406"/>
    </source>
</evidence>
<feature type="domain" description="Zn(2)-C6 fungal-type" evidence="7">
    <location>
        <begin position="60"/>
        <end position="89"/>
    </location>
</feature>
<evidence type="ECO:0000256" key="1">
    <source>
        <dbReference type="ARBA" id="ARBA00004123"/>
    </source>
</evidence>
<accession>A0ABP0BYB4</accession>
<dbReference type="InterPro" id="IPR001138">
    <property type="entry name" value="Zn2Cys6_DnaBD"/>
</dbReference>
<reference evidence="8 9" key="1">
    <citation type="submission" date="2024-01" db="EMBL/GenBank/DDBJ databases">
        <authorList>
            <person name="Allen C."/>
            <person name="Tagirdzhanova G."/>
        </authorList>
    </citation>
    <scope>NUCLEOTIDE SEQUENCE [LARGE SCALE GENOMIC DNA]</scope>
</reference>
<dbReference type="InterPro" id="IPR007219">
    <property type="entry name" value="XnlR_reg_dom"/>
</dbReference>
<dbReference type="CDD" id="cd00067">
    <property type="entry name" value="GAL4"/>
    <property type="match status" value="1"/>
</dbReference>
<evidence type="ECO:0000256" key="6">
    <source>
        <dbReference type="SAM" id="MobiDB-lite"/>
    </source>
</evidence>
<evidence type="ECO:0000256" key="5">
    <source>
        <dbReference type="ARBA" id="ARBA00023242"/>
    </source>
</evidence>
<keyword evidence="3" id="KW-0805">Transcription regulation</keyword>
<dbReference type="EMBL" id="CAWUHC010000048">
    <property type="protein sequence ID" value="CAK7224371.1"/>
    <property type="molecule type" value="Genomic_DNA"/>
</dbReference>